<evidence type="ECO:0000256" key="10">
    <source>
        <dbReference type="ARBA" id="ARBA00023002"/>
    </source>
</evidence>
<dbReference type="GO" id="GO:0005788">
    <property type="term" value="C:endoplasmic reticulum lumen"/>
    <property type="evidence" value="ECO:0007669"/>
    <property type="project" value="UniProtKB-SubCell"/>
</dbReference>
<dbReference type="PROSITE" id="PS50005">
    <property type="entry name" value="TPR"/>
    <property type="match status" value="1"/>
</dbReference>
<dbReference type="InterPro" id="IPR019734">
    <property type="entry name" value="TPR_rpt"/>
</dbReference>
<dbReference type="InterPro" id="IPR011990">
    <property type="entry name" value="TPR-like_helical_dom_sf"/>
</dbReference>
<dbReference type="FunFam" id="2.60.120.620:FF:000001">
    <property type="entry name" value="Prolyl 4-hydroxylase subunit alpha 2"/>
    <property type="match status" value="1"/>
</dbReference>
<dbReference type="Proteomes" id="UP000494106">
    <property type="component" value="Unassembled WGS sequence"/>
</dbReference>
<evidence type="ECO:0000256" key="6">
    <source>
        <dbReference type="ARBA" id="ARBA00022723"/>
    </source>
</evidence>
<dbReference type="SUPFAM" id="SSF48452">
    <property type="entry name" value="TPR-like"/>
    <property type="match status" value="1"/>
</dbReference>
<comment type="caution">
    <text evidence="18">The sequence shown here is derived from an EMBL/GenBank/DDBJ whole genome shotgun (WGS) entry which is preliminary data.</text>
</comment>
<dbReference type="PANTHER" id="PTHR10869">
    <property type="entry name" value="PROLYL 4-HYDROXYLASE ALPHA SUBUNIT"/>
    <property type="match status" value="1"/>
</dbReference>
<dbReference type="Pfam" id="PF23558">
    <property type="entry name" value="TPR_P4H"/>
    <property type="match status" value="1"/>
</dbReference>
<dbReference type="AlphaFoldDB" id="A0A8S1ANT1"/>
<evidence type="ECO:0000256" key="4">
    <source>
        <dbReference type="ARBA" id="ARBA00006511"/>
    </source>
</evidence>
<keyword evidence="8" id="KW-0847">Vitamin C</keyword>
<dbReference type="InterPro" id="IPR044862">
    <property type="entry name" value="Pro_4_hyd_alph_FE2OG_OXY"/>
</dbReference>
<evidence type="ECO:0000256" key="13">
    <source>
        <dbReference type="PROSITE-ProRule" id="PRU00339"/>
    </source>
</evidence>
<keyword evidence="12" id="KW-0325">Glycoprotein</keyword>
<dbReference type="GO" id="GO:0031418">
    <property type="term" value="F:L-ascorbic acid binding"/>
    <property type="evidence" value="ECO:0007669"/>
    <property type="project" value="UniProtKB-KW"/>
</dbReference>
<evidence type="ECO:0000256" key="15">
    <source>
        <dbReference type="SAM" id="SignalP"/>
    </source>
</evidence>
<evidence type="ECO:0000256" key="2">
    <source>
        <dbReference type="ARBA" id="ARBA00002035"/>
    </source>
</evidence>
<keyword evidence="7" id="KW-0256">Endoplasmic reticulum</keyword>
<feature type="domain" description="Fe2OG dioxygenase" evidence="16">
    <location>
        <begin position="416"/>
        <end position="522"/>
    </location>
</feature>
<dbReference type="Proteomes" id="UP000494256">
    <property type="component" value="Unassembled WGS sequence"/>
</dbReference>
<comment type="subcellular location">
    <subcellularLocation>
        <location evidence="3">Endoplasmic reticulum lumen</location>
    </subcellularLocation>
</comment>
<keyword evidence="13" id="KW-0802">TPR repeat</keyword>
<feature type="chain" id="PRO_5036273117" description="procollagen-proline 4-dioxygenase" evidence="15">
    <location>
        <begin position="26"/>
        <end position="553"/>
    </location>
</feature>
<dbReference type="Pfam" id="PF13640">
    <property type="entry name" value="2OG-FeII_Oxy_3"/>
    <property type="match status" value="1"/>
</dbReference>
<dbReference type="InterPro" id="IPR045054">
    <property type="entry name" value="P4HA-like"/>
</dbReference>
<keyword evidence="15" id="KW-0732">Signal</keyword>
<evidence type="ECO:0000256" key="1">
    <source>
        <dbReference type="ARBA" id="ARBA00001961"/>
    </source>
</evidence>
<keyword evidence="14" id="KW-0175">Coiled coil</keyword>
<evidence type="ECO:0000256" key="7">
    <source>
        <dbReference type="ARBA" id="ARBA00022824"/>
    </source>
</evidence>
<comment type="cofactor">
    <cofactor evidence="1">
        <name>L-ascorbate</name>
        <dbReference type="ChEBI" id="CHEBI:38290"/>
    </cofactor>
</comment>
<dbReference type="SMART" id="SM00702">
    <property type="entry name" value="P4Hc"/>
    <property type="match status" value="1"/>
</dbReference>
<dbReference type="EMBL" id="CADEBD010000337">
    <property type="protein sequence ID" value="CAB3247918.1"/>
    <property type="molecule type" value="Genomic_DNA"/>
</dbReference>
<reference evidence="19 20" key="1">
    <citation type="submission" date="2020-04" db="EMBL/GenBank/DDBJ databases">
        <authorList>
            <person name="Wallbank WR R."/>
            <person name="Pardo Diaz C."/>
            <person name="Kozak K."/>
            <person name="Martin S."/>
            <person name="Jiggins C."/>
            <person name="Moest M."/>
            <person name="Warren A I."/>
            <person name="Byers J.R.P. K."/>
            <person name="Montejo-Kovacevich G."/>
            <person name="Yen C E."/>
        </authorList>
    </citation>
    <scope>NUCLEOTIDE SEQUENCE [LARGE SCALE GENOMIC DNA]</scope>
</reference>
<dbReference type="InterPro" id="IPR005123">
    <property type="entry name" value="Oxoglu/Fe-dep_dioxygenase_dom"/>
</dbReference>
<evidence type="ECO:0000313" key="17">
    <source>
        <dbReference type="EMBL" id="CAB3223320.1"/>
    </source>
</evidence>
<dbReference type="InterPro" id="IPR059068">
    <property type="entry name" value="TPR_P4H"/>
</dbReference>
<evidence type="ECO:0000256" key="5">
    <source>
        <dbReference type="ARBA" id="ARBA00012269"/>
    </source>
</evidence>
<dbReference type="Gene3D" id="2.60.120.620">
    <property type="entry name" value="q2cbj1_9rhob like domain"/>
    <property type="match status" value="1"/>
</dbReference>
<dbReference type="Pfam" id="PF08336">
    <property type="entry name" value="P4Ha_N"/>
    <property type="match status" value="1"/>
</dbReference>
<dbReference type="PANTHER" id="PTHR10869:SF244">
    <property type="entry name" value="PROLYL 4-HYDROXYLASE SUBUNIT ALPHA-2"/>
    <property type="match status" value="1"/>
</dbReference>
<dbReference type="FunFam" id="1.25.40.10:FF:000006">
    <property type="entry name" value="Prolyl 4-hydroxylase subunit alpha 2"/>
    <property type="match status" value="1"/>
</dbReference>
<dbReference type="OrthoDB" id="420380at2759"/>
<evidence type="ECO:0000256" key="12">
    <source>
        <dbReference type="ARBA" id="ARBA00023180"/>
    </source>
</evidence>
<keyword evidence="19" id="KW-1185">Reference proteome</keyword>
<feature type="signal peptide" evidence="15">
    <location>
        <begin position="1"/>
        <end position="25"/>
    </location>
</feature>
<dbReference type="InterPro" id="IPR006620">
    <property type="entry name" value="Pro_4_hyd_alph"/>
</dbReference>
<evidence type="ECO:0000256" key="3">
    <source>
        <dbReference type="ARBA" id="ARBA00004319"/>
    </source>
</evidence>
<proteinExistence type="inferred from homology"/>
<evidence type="ECO:0000313" key="19">
    <source>
        <dbReference type="Proteomes" id="UP000494106"/>
    </source>
</evidence>
<dbReference type="GO" id="GO:0004656">
    <property type="term" value="F:procollagen-proline 4-dioxygenase activity"/>
    <property type="evidence" value="ECO:0007669"/>
    <property type="project" value="UniProtKB-EC"/>
</dbReference>
<dbReference type="Gene3D" id="6.10.140.1460">
    <property type="match status" value="1"/>
</dbReference>
<evidence type="ECO:0000256" key="8">
    <source>
        <dbReference type="ARBA" id="ARBA00022896"/>
    </source>
</evidence>
<feature type="coiled-coil region" evidence="14">
    <location>
        <begin position="52"/>
        <end position="79"/>
    </location>
</feature>
<dbReference type="GO" id="GO:0005506">
    <property type="term" value="F:iron ion binding"/>
    <property type="evidence" value="ECO:0007669"/>
    <property type="project" value="InterPro"/>
</dbReference>
<comment type="similarity">
    <text evidence="4">Belongs to the P4HA family.</text>
</comment>
<evidence type="ECO:0000259" key="16">
    <source>
        <dbReference type="PROSITE" id="PS51471"/>
    </source>
</evidence>
<keyword evidence="11" id="KW-0408">Iron</keyword>
<organism evidence="18 20">
    <name type="scientific">Arctia plantaginis</name>
    <name type="common">Wood tiger moth</name>
    <name type="synonym">Phalaena plantaginis</name>
    <dbReference type="NCBI Taxonomy" id="874455"/>
    <lineage>
        <taxon>Eukaryota</taxon>
        <taxon>Metazoa</taxon>
        <taxon>Ecdysozoa</taxon>
        <taxon>Arthropoda</taxon>
        <taxon>Hexapoda</taxon>
        <taxon>Insecta</taxon>
        <taxon>Pterygota</taxon>
        <taxon>Neoptera</taxon>
        <taxon>Endopterygota</taxon>
        <taxon>Lepidoptera</taxon>
        <taxon>Glossata</taxon>
        <taxon>Ditrysia</taxon>
        <taxon>Noctuoidea</taxon>
        <taxon>Erebidae</taxon>
        <taxon>Arctiinae</taxon>
        <taxon>Arctia</taxon>
    </lineage>
</organism>
<dbReference type="InterPro" id="IPR013547">
    <property type="entry name" value="P4H_N"/>
</dbReference>
<evidence type="ECO:0000256" key="11">
    <source>
        <dbReference type="ARBA" id="ARBA00023004"/>
    </source>
</evidence>
<accession>A0A8S1ANT1</accession>
<keyword evidence="9" id="KW-0223">Dioxygenase</keyword>
<keyword evidence="6" id="KW-0479">Metal-binding</keyword>
<evidence type="ECO:0000313" key="20">
    <source>
        <dbReference type="Proteomes" id="UP000494256"/>
    </source>
</evidence>
<name>A0A8S1ANT1_ARCPL</name>
<evidence type="ECO:0000256" key="9">
    <source>
        <dbReference type="ARBA" id="ARBA00022964"/>
    </source>
</evidence>
<evidence type="ECO:0000256" key="14">
    <source>
        <dbReference type="SAM" id="Coils"/>
    </source>
</evidence>
<dbReference type="Gene3D" id="1.25.40.10">
    <property type="entry name" value="Tetratricopeptide repeat domain"/>
    <property type="match status" value="1"/>
</dbReference>
<keyword evidence="10" id="KW-0560">Oxidoreductase</keyword>
<protein>
    <recommendedName>
        <fullName evidence="5">procollagen-proline 4-dioxygenase</fullName>
        <ecNumber evidence="5">1.14.11.2</ecNumber>
    </recommendedName>
</protein>
<gene>
    <name evidence="18" type="ORF">APLA_LOCUS12213</name>
    <name evidence="17" type="ORF">APLA_LOCUS1577</name>
</gene>
<dbReference type="PROSITE" id="PS51471">
    <property type="entry name" value="FE2OG_OXY"/>
    <property type="match status" value="1"/>
</dbReference>
<comment type="function">
    <text evidence="2">Catalyzes the post-translational formation of 4-hydroxyproline in -Xaa-Pro-Gly- sequences in collagens and other proteins.</text>
</comment>
<dbReference type="EMBL" id="CADEBC010000135">
    <property type="protein sequence ID" value="CAB3223320.1"/>
    <property type="molecule type" value="Genomic_DNA"/>
</dbReference>
<evidence type="ECO:0000313" key="18">
    <source>
        <dbReference type="EMBL" id="CAB3247918.1"/>
    </source>
</evidence>
<dbReference type="EC" id="1.14.11.2" evidence="5"/>
<feature type="repeat" description="TPR" evidence="13">
    <location>
        <begin position="212"/>
        <end position="245"/>
    </location>
</feature>
<sequence length="553" mass="63366">MVPNLNVLHAVCAVLLFNIFVKTDAELFTAIAEVEYLLETHKRIIDDLDFYIDNEEKRLTTLKRHLNLYKREHERAMKDIPNYLGNPINAFTLIKRLTTDLDNIEDSIKIGTEFIKNVTMNHPDVKYPALEDLTGAAQALTRLQETYHLDIKELAEGKLNGVVYSTPMTASDCYELGRVLYKESDFVNARTWMFEALRKYEEEKQPYPFTDVDILEYISFTYYLLGDTKSALEWTQKLLKVDPKHSRAVGNIPHYQKSITEEETKLRKARRGETGLEQRDVEPAELTGYEKERKSYEALCRGDMDIPIEISSRLTCRYMTENDPFLKIAPIKVEMMYLDPAVVLFHDVLSDAEIETIKDMSRPRFKRAVVHDPKTGELVPANYRISKSAWLRDTESETIARISRRVKHMTGLSMDTAEELQVVNYGIGGHYEPHYDFARKQENAFTKFGGNRIATVLFYMSDVAQGGATVFTELGLSVFPVKGAAAFWLNLHASGEGDFATRHAACPVLQGSKWVCNKWLHQGGQELLKPCNLEYQEEGIVRKIPRPVPKTSR</sequence>